<dbReference type="SMART" id="SM00066">
    <property type="entry name" value="GAL4"/>
    <property type="match status" value="1"/>
</dbReference>
<dbReference type="PROSITE" id="PS00463">
    <property type="entry name" value="ZN2_CY6_FUNGAL_1"/>
    <property type="match status" value="1"/>
</dbReference>
<feature type="domain" description="Zn(2)-C6 fungal-type" evidence="4">
    <location>
        <begin position="54"/>
        <end position="82"/>
    </location>
</feature>
<evidence type="ECO:0000313" key="5">
    <source>
        <dbReference type="EMBL" id="OCF61052.1"/>
    </source>
</evidence>
<dbReference type="AlphaFoldDB" id="A0A1B9IZW7"/>
<evidence type="ECO:0000256" key="3">
    <source>
        <dbReference type="SAM" id="MobiDB-lite"/>
    </source>
</evidence>
<dbReference type="InterPro" id="IPR001138">
    <property type="entry name" value="Zn2Cys6_DnaBD"/>
</dbReference>
<reference evidence="5 6" key="1">
    <citation type="submission" date="2013-07" db="EMBL/GenBank/DDBJ databases">
        <title>The Genome Sequence of Kwoniella mangroviensis CBS10435.</title>
        <authorList>
            <consortium name="The Broad Institute Genome Sequencing Platform"/>
            <person name="Cuomo C."/>
            <person name="Litvintseva A."/>
            <person name="Chen Y."/>
            <person name="Heitman J."/>
            <person name="Sun S."/>
            <person name="Springer D."/>
            <person name="Dromer F."/>
            <person name="Young S.K."/>
            <person name="Zeng Q."/>
            <person name="Gargeya S."/>
            <person name="Fitzgerald M."/>
            <person name="Abouelleil A."/>
            <person name="Alvarado L."/>
            <person name="Berlin A.M."/>
            <person name="Chapman S.B."/>
            <person name="Dewar J."/>
            <person name="Goldberg J."/>
            <person name="Griggs A."/>
            <person name="Gujja S."/>
            <person name="Hansen M."/>
            <person name="Howarth C."/>
            <person name="Imamovic A."/>
            <person name="Larimer J."/>
            <person name="McCowan C."/>
            <person name="Murphy C."/>
            <person name="Pearson M."/>
            <person name="Priest M."/>
            <person name="Roberts A."/>
            <person name="Saif S."/>
            <person name="Shea T."/>
            <person name="Sykes S."/>
            <person name="Wortman J."/>
            <person name="Nusbaum C."/>
            <person name="Birren B."/>
        </authorList>
    </citation>
    <scope>NUCLEOTIDE SEQUENCE [LARGE SCALE GENOMIC DNA]</scope>
    <source>
        <strain evidence="5 6">CBS 10435</strain>
    </source>
</reference>
<evidence type="ECO:0000313" key="6">
    <source>
        <dbReference type="Proteomes" id="UP000092583"/>
    </source>
</evidence>
<feature type="region of interest" description="Disordered" evidence="3">
    <location>
        <begin position="1"/>
        <end position="52"/>
    </location>
</feature>
<dbReference type="Pfam" id="PF00172">
    <property type="entry name" value="Zn_clus"/>
    <property type="match status" value="1"/>
</dbReference>
<feature type="compositionally biased region" description="Low complexity" evidence="3">
    <location>
        <begin position="20"/>
        <end position="31"/>
    </location>
</feature>
<proteinExistence type="predicted"/>
<dbReference type="Proteomes" id="UP000092583">
    <property type="component" value="Unassembled WGS sequence"/>
</dbReference>
<organism evidence="5 6">
    <name type="scientific">Kwoniella mangroviensis CBS 10435</name>
    <dbReference type="NCBI Taxonomy" id="1331196"/>
    <lineage>
        <taxon>Eukaryota</taxon>
        <taxon>Fungi</taxon>
        <taxon>Dikarya</taxon>
        <taxon>Basidiomycota</taxon>
        <taxon>Agaricomycotina</taxon>
        <taxon>Tremellomycetes</taxon>
        <taxon>Tremellales</taxon>
        <taxon>Cryptococcaceae</taxon>
        <taxon>Kwoniella</taxon>
    </lineage>
</organism>
<keyword evidence="6" id="KW-1185">Reference proteome</keyword>
<dbReference type="InterPro" id="IPR036864">
    <property type="entry name" value="Zn2-C6_fun-type_DNA-bd_sf"/>
</dbReference>
<dbReference type="InterPro" id="IPR021858">
    <property type="entry name" value="Fun_TF"/>
</dbReference>
<feature type="compositionally biased region" description="Low complexity" evidence="3">
    <location>
        <begin position="199"/>
        <end position="218"/>
    </location>
</feature>
<accession>A0A1B9IZW7</accession>
<evidence type="ECO:0000259" key="4">
    <source>
        <dbReference type="PROSITE" id="PS50048"/>
    </source>
</evidence>
<dbReference type="Pfam" id="PF11951">
    <property type="entry name" value="Fungal_trans_2"/>
    <property type="match status" value="1"/>
</dbReference>
<name>A0A1B9IZW7_9TREE</name>
<protein>
    <recommendedName>
        <fullName evidence="4">Zn(2)-C6 fungal-type domain-containing protein</fullName>
    </recommendedName>
</protein>
<feature type="region of interest" description="Disordered" evidence="3">
    <location>
        <begin position="194"/>
        <end position="226"/>
    </location>
</feature>
<dbReference type="PROSITE" id="PS50048">
    <property type="entry name" value="ZN2_CY6_FUNGAL_2"/>
    <property type="match status" value="1"/>
</dbReference>
<dbReference type="GO" id="GO:0005634">
    <property type="term" value="C:nucleus"/>
    <property type="evidence" value="ECO:0007669"/>
    <property type="project" value="UniProtKB-SubCell"/>
</dbReference>
<dbReference type="GO" id="GO:0000981">
    <property type="term" value="F:DNA-binding transcription factor activity, RNA polymerase II-specific"/>
    <property type="evidence" value="ECO:0007669"/>
    <property type="project" value="InterPro"/>
</dbReference>
<dbReference type="PANTHER" id="PTHR37534:SF20">
    <property type="entry name" value="PRO1A C6 ZINK-FINGER PROTEIN"/>
    <property type="match status" value="1"/>
</dbReference>
<dbReference type="EMBL" id="KI669459">
    <property type="protein sequence ID" value="OCF61052.1"/>
    <property type="molecule type" value="Genomic_DNA"/>
</dbReference>
<sequence length="710" mass="78414">MEFGAGPSSTGFPTSFDARSQSIASSSTSSYVPPPSPSPSETPRNGKSQRRKTGCLTCRLRKKKCDEGKPACGACIRLGLDCMGYDTKRPGWMNKKDKVKDMTAQIKNTVHETRAAKMRDHWAARAASVSGGDGDGHSVYSPEDQEEILVEKPVISTTKPILHSTNDFTVPTAMSIPSQGGSYVGGGYAHDGGTSRNLFNSQQFNSTASSSTSYSHSHSQPKRPDLLAEPYIPQSAASSPLIDPDILNLLGLVPPNKPTTDDPYFPLYPQLPNTLWFPYPSALESRENLEDMRYFHHYLTVILPLQFRFDNQPISDLVAPLALQNPRVLQALSAIAALHIATKKRRQPILLDGFVGEDSVNSHPLPNPDDVFARTTIQAIIKDLKSVPSSELGSDDSILAALSANSFNLFDGGENKDWVETAELCRRCLAAVLNGIAGIGSGFSSSKPQADISPLMDRLGHLISPLMWVDILMSVTQNKASQHLPIYRLFLFDRYQKQGNVSKLLRETVMGCDNTTRLALAETVALSEWKDKAIRSGTLSHRTLVERADSIERLLLERKWREEHLFQPDDPSTVQRMAMSNVFHHGVRVLLATVLDGCYPNVPDVATAVQDTADALLALDKYDPQGATDKLMIFPIVIAGCHAERPVLQRVFRHRFAKLGDDGTSFGNTRSALRLMEEVWRRRAEATSEQSETHWRKVMFELYEGGLLLI</sequence>
<evidence type="ECO:0000256" key="1">
    <source>
        <dbReference type="ARBA" id="ARBA00004123"/>
    </source>
</evidence>
<dbReference type="CDD" id="cd00067">
    <property type="entry name" value="GAL4"/>
    <property type="match status" value="1"/>
</dbReference>
<reference evidence="6" key="2">
    <citation type="submission" date="2013-12" db="EMBL/GenBank/DDBJ databases">
        <title>Evolution of pathogenesis and genome organization in the Tremellales.</title>
        <authorList>
            <person name="Cuomo C."/>
            <person name="Litvintseva A."/>
            <person name="Heitman J."/>
            <person name="Chen Y."/>
            <person name="Sun S."/>
            <person name="Springer D."/>
            <person name="Dromer F."/>
            <person name="Young S."/>
            <person name="Zeng Q."/>
            <person name="Chapman S."/>
            <person name="Gujja S."/>
            <person name="Saif S."/>
            <person name="Birren B."/>
        </authorList>
    </citation>
    <scope>NUCLEOTIDE SEQUENCE [LARGE SCALE GENOMIC DNA]</scope>
    <source>
        <strain evidence="6">CBS 10435</strain>
    </source>
</reference>
<dbReference type="Gene3D" id="4.10.240.10">
    <property type="entry name" value="Zn(2)-C6 fungal-type DNA-binding domain"/>
    <property type="match status" value="1"/>
</dbReference>
<evidence type="ECO:0000256" key="2">
    <source>
        <dbReference type="ARBA" id="ARBA00023242"/>
    </source>
</evidence>
<feature type="compositionally biased region" description="Polar residues" evidence="3">
    <location>
        <begin position="7"/>
        <end position="19"/>
    </location>
</feature>
<dbReference type="PANTHER" id="PTHR37534">
    <property type="entry name" value="TRANSCRIPTIONAL ACTIVATOR PROTEIN UGA3"/>
    <property type="match status" value="1"/>
</dbReference>
<gene>
    <name evidence="5" type="ORF">L486_00696</name>
</gene>
<dbReference type="GO" id="GO:0008270">
    <property type="term" value="F:zinc ion binding"/>
    <property type="evidence" value="ECO:0007669"/>
    <property type="project" value="InterPro"/>
</dbReference>
<dbReference type="STRING" id="1331196.A0A1B9IZW7"/>
<comment type="subcellular location">
    <subcellularLocation>
        <location evidence="1">Nucleus</location>
    </subcellularLocation>
</comment>
<keyword evidence="2" id="KW-0539">Nucleus</keyword>
<dbReference type="SUPFAM" id="SSF57701">
    <property type="entry name" value="Zn2/Cys6 DNA-binding domain"/>
    <property type="match status" value="1"/>
</dbReference>
<dbReference type="OrthoDB" id="5419315at2759"/>